<organism evidence="8 9">
    <name type="scientific">Alcaligenes faecalis</name>
    <dbReference type="NCBI Taxonomy" id="511"/>
    <lineage>
        <taxon>Bacteria</taxon>
        <taxon>Pseudomonadati</taxon>
        <taxon>Pseudomonadota</taxon>
        <taxon>Betaproteobacteria</taxon>
        <taxon>Burkholderiales</taxon>
        <taxon>Alcaligenaceae</taxon>
        <taxon>Alcaligenes</taxon>
    </lineage>
</organism>
<evidence type="ECO:0000313" key="9">
    <source>
        <dbReference type="Proteomes" id="UP000245216"/>
    </source>
</evidence>
<evidence type="ECO:0000259" key="7">
    <source>
        <dbReference type="PROSITE" id="PS51379"/>
    </source>
</evidence>
<reference evidence="8 9" key="2">
    <citation type="submission" date="2018-05" db="EMBL/GenBank/DDBJ databases">
        <authorList>
            <person name="Lanie J.A."/>
            <person name="Ng W.-L."/>
            <person name="Kazmierczak K.M."/>
            <person name="Andrzejewski T.M."/>
            <person name="Davidsen T.M."/>
            <person name="Wayne K.J."/>
            <person name="Tettelin H."/>
            <person name="Glass J.I."/>
            <person name="Rusch D."/>
            <person name="Podicherti R."/>
            <person name="Tsui H.-C.T."/>
            <person name="Winkler M.E."/>
        </authorList>
    </citation>
    <scope>NUCLEOTIDE SEQUENCE [LARGE SCALE GENOMIC DNA]</scope>
    <source>
        <strain evidence="8 9">YBY</strain>
    </source>
</reference>
<dbReference type="PANTHER" id="PTHR30224:SF4">
    <property type="entry name" value="ELECTRON TRANSPORT PROTEIN YCCM-RELATED"/>
    <property type="match status" value="1"/>
</dbReference>
<dbReference type="EMBL" id="QEXO01000003">
    <property type="protein sequence ID" value="PWE13968.1"/>
    <property type="molecule type" value="Genomic_DNA"/>
</dbReference>
<accession>A0A2U2BIX4</accession>
<keyword evidence="5" id="KW-1133">Transmembrane helix</keyword>
<keyword evidence="2" id="KW-1003">Cell membrane</keyword>
<protein>
    <submittedName>
        <fullName evidence="8">Regulatory protein NosR</fullName>
    </submittedName>
</protein>
<evidence type="ECO:0000256" key="3">
    <source>
        <dbReference type="ARBA" id="ARBA00023136"/>
    </source>
</evidence>
<dbReference type="InterPro" id="IPR017896">
    <property type="entry name" value="4Fe4S_Fe-S-bd"/>
</dbReference>
<dbReference type="SUPFAM" id="SSF54862">
    <property type="entry name" value="4Fe-4S ferredoxins"/>
    <property type="match status" value="1"/>
</dbReference>
<keyword evidence="6" id="KW-0732">Signal</keyword>
<feature type="transmembrane region" description="Helical" evidence="5">
    <location>
        <begin position="635"/>
        <end position="655"/>
    </location>
</feature>
<dbReference type="PIRSF" id="PIRSF036354">
    <property type="entry name" value="NosR"/>
    <property type="match status" value="1"/>
</dbReference>
<dbReference type="GO" id="GO:0045893">
    <property type="term" value="P:positive regulation of DNA-templated transcription"/>
    <property type="evidence" value="ECO:0007669"/>
    <property type="project" value="InterPro"/>
</dbReference>
<evidence type="ECO:0000256" key="5">
    <source>
        <dbReference type="SAM" id="Phobius"/>
    </source>
</evidence>
<feature type="transmembrane region" description="Helical" evidence="5">
    <location>
        <begin position="469"/>
        <end position="487"/>
    </location>
</feature>
<dbReference type="PROSITE" id="PS51257">
    <property type="entry name" value="PROKAR_LIPOPROTEIN"/>
    <property type="match status" value="1"/>
</dbReference>
<dbReference type="GO" id="GO:0010181">
    <property type="term" value="F:FMN binding"/>
    <property type="evidence" value="ECO:0007669"/>
    <property type="project" value="InterPro"/>
</dbReference>
<feature type="chain" id="PRO_5015638633" evidence="6">
    <location>
        <begin position="35"/>
        <end position="753"/>
    </location>
</feature>
<evidence type="ECO:0000256" key="1">
    <source>
        <dbReference type="ARBA" id="ARBA00004236"/>
    </source>
</evidence>
<dbReference type="RefSeq" id="WP_109089227.1">
    <property type="nucleotide sequence ID" value="NZ_QEXO01000003.1"/>
</dbReference>
<dbReference type="Proteomes" id="UP000245216">
    <property type="component" value="Unassembled WGS sequence"/>
</dbReference>
<dbReference type="GO" id="GO:0003677">
    <property type="term" value="F:DNA binding"/>
    <property type="evidence" value="ECO:0007669"/>
    <property type="project" value="InterPro"/>
</dbReference>
<feature type="region of interest" description="Disordered" evidence="4">
    <location>
        <begin position="715"/>
        <end position="753"/>
    </location>
</feature>
<dbReference type="InterPro" id="IPR007329">
    <property type="entry name" value="FMN-bd"/>
</dbReference>
<feature type="transmembrane region" description="Helical" evidence="5">
    <location>
        <begin position="507"/>
        <end position="528"/>
    </location>
</feature>
<feature type="transmembrane region" description="Helical" evidence="5">
    <location>
        <begin position="437"/>
        <end position="457"/>
    </location>
</feature>
<evidence type="ECO:0000313" key="8">
    <source>
        <dbReference type="EMBL" id="PWE13968.1"/>
    </source>
</evidence>
<reference evidence="8 9" key="1">
    <citation type="submission" date="2018-05" db="EMBL/GenBank/DDBJ databases">
        <title>Genome Sequence of an Efficient Indole-Degrading Bacterium, Alcaligenes sp.YBY.</title>
        <authorList>
            <person name="Yang B."/>
        </authorList>
    </citation>
    <scope>NUCLEOTIDE SEQUENCE [LARGE SCALE GENOMIC DNA]</scope>
    <source>
        <strain evidence="8 9">YBY</strain>
    </source>
</reference>
<keyword evidence="5" id="KW-0812">Transmembrane</keyword>
<sequence length="753" mass="83628">MTSLNRLARHVQLRTIWLLLFLLAACLSSTSAHSTSRIAHFLPDIALNEIFPTATHTSEPAGSLPVAKVFKDQEQLGYVYVTTDIVNTRGYSSFPIDTLVAMSMDGSIVAAKLLEHHEPIVLIGIPESRVEAFIQGYIGQNYIKNRPKPGAPPPVDIISGATVTLMVVGDSIMRSSQLVARQEGIGQPAAPATAPVAIKRSIDTSNHTISSWDELLQSGAIQRLHVSVADINQAFIDNGRTEAAAHPQEGDPQDTFIDLYAALVSVPSIGQSLLGEADYNYLQQELKPGQQAMLVVGNGLYSFKGSGYVRGGIFDRIEIIQDLDSFHFTDLDHQRLPGVKASGAPDFKEAALFKIPATATFDPVLPWRLQLLVQRVLSVKDKAFVTLNLNYQLPDSYLTVPPPATAAAAPEAAEHDDLETASQPLYKQIWAGKKVQIAVLLVSLLTLGGVFFFQDTLTKHEVFYRRFRIGFLLFSLVWIGWYASAQLSVVNVLTFSHALRTDFRWEYFLMDPLVFILWIATAISLIFWNRGAFCGWLCPFGALQELANKLARFLRIPQIKVAYSAHKRLVAIKYVIFILLFGFALYDMAVAEKMAEVEPFKTAIILKFIRDWPFTIFAVLLLIASLFIERFYCRYLCALGAALAIPARLRIFDWLRRYPMCGNPCQRCATDCPVQAIEPEGPINPNECIQCLNCQMLYHHEKKCPHLIQKIAKRKRDKPAPVAVASSLQDDAAARPTVRPRSVDSTDSTPATP</sequence>
<dbReference type="InterPro" id="IPR052378">
    <property type="entry name" value="NosR_regulator"/>
</dbReference>
<feature type="domain" description="4Fe-4S ferredoxin-type" evidence="7">
    <location>
        <begin position="652"/>
        <end position="682"/>
    </location>
</feature>
<dbReference type="AlphaFoldDB" id="A0A2U2BIX4"/>
<dbReference type="STRING" id="511.UZ73_12450"/>
<dbReference type="PROSITE" id="PS51379">
    <property type="entry name" value="4FE4S_FER_2"/>
    <property type="match status" value="1"/>
</dbReference>
<feature type="signal peptide" evidence="6">
    <location>
        <begin position="1"/>
        <end position="34"/>
    </location>
</feature>
<dbReference type="Pfam" id="PF04205">
    <property type="entry name" value="FMN_bind"/>
    <property type="match status" value="1"/>
</dbReference>
<feature type="transmembrane region" description="Helical" evidence="5">
    <location>
        <begin position="609"/>
        <end position="628"/>
    </location>
</feature>
<dbReference type="GO" id="GO:0005886">
    <property type="term" value="C:plasma membrane"/>
    <property type="evidence" value="ECO:0007669"/>
    <property type="project" value="UniProtKB-SubCell"/>
</dbReference>
<proteinExistence type="predicted"/>
<comment type="subcellular location">
    <subcellularLocation>
        <location evidence="1">Cell membrane</location>
    </subcellularLocation>
</comment>
<keyword evidence="3 5" id="KW-0472">Membrane</keyword>
<comment type="caution">
    <text evidence="8">The sequence shown here is derived from an EMBL/GenBank/DDBJ whole genome shotgun (WGS) entry which is preliminary data.</text>
</comment>
<feature type="compositionally biased region" description="Polar residues" evidence="4">
    <location>
        <begin position="743"/>
        <end position="753"/>
    </location>
</feature>
<feature type="transmembrane region" description="Helical" evidence="5">
    <location>
        <begin position="570"/>
        <end position="589"/>
    </location>
</feature>
<evidence type="ECO:0000256" key="2">
    <source>
        <dbReference type="ARBA" id="ARBA00022475"/>
    </source>
</evidence>
<dbReference type="PANTHER" id="PTHR30224">
    <property type="entry name" value="ELECTRON TRANSPORT PROTEIN"/>
    <property type="match status" value="1"/>
</dbReference>
<dbReference type="Pfam" id="PF12801">
    <property type="entry name" value="Fer4_5"/>
    <property type="match status" value="2"/>
</dbReference>
<name>A0A2U2BIX4_ALCFA</name>
<dbReference type="InterPro" id="IPR011399">
    <property type="entry name" value="NosR"/>
</dbReference>
<dbReference type="SMART" id="SM00900">
    <property type="entry name" value="FMN_bind"/>
    <property type="match status" value="1"/>
</dbReference>
<evidence type="ECO:0000256" key="4">
    <source>
        <dbReference type="SAM" id="MobiDB-lite"/>
    </source>
</evidence>
<gene>
    <name evidence="8" type="ORF">DF183_12475</name>
</gene>
<evidence type="ECO:0000256" key="6">
    <source>
        <dbReference type="SAM" id="SignalP"/>
    </source>
</evidence>